<name>A0A091BB09_9GAMM</name>
<evidence type="ECO:0000313" key="3">
    <source>
        <dbReference type="Proteomes" id="UP000029391"/>
    </source>
</evidence>
<evidence type="ECO:0000256" key="1">
    <source>
        <dbReference type="SAM" id="MobiDB-lite"/>
    </source>
</evidence>
<reference evidence="2 3" key="1">
    <citation type="submission" date="2013-09" db="EMBL/GenBank/DDBJ databases">
        <title>Genome sequencing of Arenimonas composti.</title>
        <authorList>
            <person name="Chen F."/>
            <person name="Wang G."/>
        </authorList>
    </citation>
    <scope>NUCLEOTIDE SEQUENCE [LARGE SCALE GENOMIC DNA]</scope>
    <source>
        <strain evidence="2 3">TR7-09</strain>
    </source>
</reference>
<dbReference type="EMBL" id="AWXU01000049">
    <property type="protein sequence ID" value="KFN48697.1"/>
    <property type="molecule type" value="Genomic_DNA"/>
</dbReference>
<dbReference type="AlphaFoldDB" id="A0A091BB09"/>
<dbReference type="eggNOG" id="ENOG5033JDR">
    <property type="taxonomic scope" value="Bacteria"/>
</dbReference>
<dbReference type="OrthoDB" id="6694081at2"/>
<comment type="caution">
    <text evidence="2">The sequence shown here is derived from an EMBL/GenBank/DDBJ whole genome shotgun (WGS) entry which is preliminary data.</text>
</comment>
<protein>
    <submittedName>
        <fullName evidence="2">Uncharacterized protein</fullName>
    </submittedName>
</protein>
<feature type="region of interest" description="Disordered" evidence="1">
    <location>
        <begin position="129"/>
        <end position="149"/>
    </location>
</feature>
<gene>
    <name evidence="2" type="ORF">P873_13655</name>
</gene>
<sequence length="149" mass="15338">MAALMAGMAMPAFAVESWHCRNDLEIRCGGGSCAVAGEGESTPLSVAFADDGAISVCAYTGCWDGRGRADGDDRYLTVSARGLPFSTAPEDAPRPADVAVLLDRETSVALLHADGFALPLHCVGVGDGGRGRTPSSGTYPVLHDRTPDG</sequence>
<dbReference type="STRING" id="1121013.GCA_000426365_02717"/>
<keyword evidence="3" id="KW-1185">Reference proteome</keyword>
<evidence type="ECO:0000313" key="2">
    <source>
        <dbReference type="EMBL" id="KFN48697.1"/>
    </source>
</evidence>
<dbReference type="RefSeq" id="WP_051240114.1">
    <property type="nucleotide sequence ID" value="NZ_AUFF01000012.1"/>
</dbReference>
<accession>A0A091BB09</accession>
<proteinExistence type="predicted"/>
<dbReference type="Proteomes" id="UP000029391">
    <property type="component" value="Unassembled WGS sequence"/>
</dbReference>
<organism evidence="2 3">
    <name type="scientific">Arenimonas composti TR7-09 = DSM 18010</name>
    <dbReference type="NCBI Taxonomy" id="1121013"/>
    <lineage>
        <taxon>Bacteria</taxon>
        <taxon>Pseudomonadati</taxon>
        <taxon>Pseudomonadota</taxon>
        <taxon>Gammaproteobacteria</taxon>
        <taxon>Lysobacterales</taxon>
        <taxon>Lysobacteraceae</taxon>
        <taxon>Arenimonas</taxon>
    </lineage>
</organism>